<dbReference type="AlphaFoldDB" id="A0A4R6R5U0"/>
<dbReference type="InterPro" id="IPR011989">
    <property type="entry name" value="ARM-like"/>
</dbReference>
<dbReference type="EMBL" id="SNXW01000008">
    <property type="protein sequence ID" value="TDP81273.1"/>
    <property type="molecule type" value="Genomic_DNA"/>
</dbReference>
<dbReference type="Pfam" id="PF13646">
    <property type="entry name" value="HEAT_2"/>
    <property type="match status" value="2"/>
</dbReference>
<dbReference type="InterPro" id="IPR016024">
    <property type="entry name" value="ARM-type_fold"/>
</dbReference>
<evidence type="ECO:0000313" key="1">
    <source>
        <dbReference type="EMBL" id="TDP81273.1"/>
    </source>
</evidence>
<dbReference type="OrthoDB" id="7359267at2"/>
<dbReference type="RefSeq" id="WP_133610186.1">
    <property type="nucleotide sequence ID" value="NZ_SNXW01000008.1"/>
</dbReference>
<name>A0A4R6R5U0_9BURK</name>
<accession>A0A4R6R5U0</accession>
<comment type="caution">
    <text evidence="1">The sequence shown here is derived from an EMBL/GenBank/DDBJ whole genome shotgun (WGS) entry which is preliminary data.</text>
</comment>
<gene>
    <name evidence="1" type="ORF">EV672_10858</name>
</gene>
<reference evidence="1 2" key="1">
    <citation type="submission" date="2019-03" db="EMBL/GenBank/DDBJ databases">
        <title>Genomic Encyclopedia of Type Strains, Phase IV (KMG-IV): sequencing the most valuable type-strain genomes for metagenomic binning, comparative biology and taxonomic classification.</title>
        <authorList>
            <person name="Goeker M."/>
        </authorList>
    </citation>
    <scope>NUCLEOTIDE SEQUENCE [LARGE SCALE GENOMIC DNA]</scope>
    <source>
        <strain evidence="1 2">DSM 11901</strain>
    </source>
</reference>
<organism evidence="1 2">
    <name type="scientific">Aquabacterium commune</name>
    <dbReference type="NCBI Taxonomy" id="70586"/>
    <lineage>
        <taxon>Bacteria</taxon>
        <taxon>Pseudomonadati</taxon>
        <taxon>Pseudomonadota</taxon>
        <taxon>Betaproteobacteria</taxon>
        <taxon>Burkholderiales</taxon>
        <taxon>Aquabacterium</taxon>
    </lineage>
</organism>
<dbReference type="Gene3D" id="1.25.10.10">
    <property type="entry name" value="Leucine-rich Repeat Variant"/>
    <property type="match status" value="1"/>
</dbReference>
<dbReference type="Proteomes" id="UP000294593">
    <property type="component" value="Unassembled WGS sequence"/>
</dbReference>
<sequence length="208" mass="22608">MGLRKATEHGGLRRIEPREYTRDTEGLVAQLQDADPSVRRWAARDLAIHPQAVSALCAHLAHEPDHSVRQVIFTTLGCLGGGDVAAGLIPLLRSEDPGLRNGAIEALSELPEDVAPHIESLLRDANTDVRIFTLNLMTDLKHPDVNAWLARVLMEDHHVNVVAAALELLAEIGTHAALPALNVARQRFADDAFIGFAADLAQQRIEAP</sequence>
<dbReference type="SUPFAM" id="SSF48371">
    <property type="entry name" value="ARM repeat"/>
    <property type="match status" value="1"/>
</dbReference>
<protein>
    <submittedName>
        <fullName evidence="1">HEAT repeat protein</fullName>
    </submittedName>
</protein>
<proteinExistence type="predicted"/>
<evidence type="ECO:0000313" key="2">
    <source>
        <dbReference type="Proteomes" id="UP000294593"/>
    </source>
</evidence>
<keyword evidence="2" id="KW-1185">Reference proteome</keyword>